<organism evidence="2 3">
    <name type="scientific">Beijerinckia indica subsp. indica (strain ATCC 9039 / DSM 1715 / NCIMB 8712)</name>
    <dbReference type="NCBI Taxonomy" id="395963"/>
    <lineage>
        <taxon>Bacteria</taxon>
        <taxon>Pseudomonadati</taxon>
        <taxon>Pseudomonadota</taxon>
        <taxon>Alphaproteobacteria</taxon>
        <taxon>Hyphomicrobiales</taxon>
        <taxon>Beijerinckiaceae</taxon>
        <taxon>Beijerinckia</taxon>
    </lineage>
</organism>
<name>B2IF56_BEII9</name>
<keyword evidence="1" id="KW-1133">Transmembrane helix</keyword>
<dbReference type="HOGENOM" id="CLU_699509_0_0_5"/>
<evidence type="ECO:0000313" key="2">
    <source>
        <dbReference type="EMBL" id="ACB95621.1"/>
    </source>
</evidence>
<reference evidence="3" key="1">
    <citation type="submission" date="2008-03" db="EMBL/GenBank/DDBJ databases">
        <title>Complete sequence of chromosome of Beijerinckia indica subsp. indica ATCC 9039.</title>
        <authorList>
            <consortium name="US DOE Joint Genome Institute"/>
            <person name="Copeland A."/>
            <person name="Lucas S."/>
            <person name="Lapidus A."/>
            <person name="Glavina del Rio T."/>
            <person name="Dalin E."/>
            <person name="Tice H."/>
            <person name="Bruce D."/>
            <person name="Goodwin L."/>
            <person name="Pitluck S."/>
            <person name="LaButti K."/>
            <person name="Schmutz J."/>
            <person name="Larimer F."/>
            <person name="Land M."/>
            <person name="Hauser L."/>
            <person name="Kyrpides N."/>
            <person name="Mikhailova N."/>
            <person name="Dunfield P.F."/>
            <person name="Dedysh S.N."/>
            <person name="Liesack W."/>
            <person name="Saw J.H."/>
            <person name="Alam M."/>
            <person name="Chen Y."/>
            <person name="Murrell J.C."/>
            <person name="Richardson P."/>
        </authorList>
    </citation>
    <scope>NUCLEOTIDE SEQUENCE [LARGE SCALE GENOMIC DNA]</scope>
    <source>
        <strain evidence="3">ATCC 9039 / DSM 1715 / NCIMB 8712</strain>
    </source>
</reference>
<gene>
    <name evidence="2" type="ordered locus">Bind_1998</name>
</gene>
<reference evidence="2 3" key="2">
    <citation type="journal article" date="2010" name="J. Bacteriol.">
        <title>Complete genome sequence of Beijerinckia indica subsp. indica.</title>
        <authorList>
            <person name="Tamas I."/>
            <person name="Dedysh S.N."/>
            <person name="Liesack W."/>
            <person name="Stott M.B."/>
            <person name="Alam M."/>
            <person name="Murrell J.C."/>
            <person name="Dunfield P.F."/>
        </authorList>
    </citation>
    <scope>NUCLEOTIDE SEQUENCE [LARGE SCALE GENOMIC DNA]</scope>
    <source>
        <strain evidence="3">ATCC 9039 / DSM 1715 / NCIMB 8712</strain>
    </source>
</reference>
<dbReference type="OrthoDB" id="7593790at2"/>
<keyword evidence="1" id="KW-0812">Transmembrane</keyword>
<feature type="transmembrane region" description="Helical" evidence="1">
    <location>
        <begin position="310"/>
        <end position="328"/>
    </location>
</feature>
<accession>B2IF56</accession>
<keyword evidence="3" id="KW-1185">Reference proteome</keyword>
<evidence type="ECO:0000256" key="1">
    <source>
        <dbReference type="SAM" id="Phobius"/>
    </source>
</evidence>
<dbReference type="Proteomes" id="UP000001695">
    <property type="component" value="Chromosome"/>
</dbReference>
<proteinExistence type="predicted"/>
<dbReference type="RefSeq" id="WP_012384977.1">
    <property type="nucleotide sequence ID" value="NC_010581.1"/>
</dbReference>
<keyword evidence="1" id="KW-0472">Membrane</keyword>
<dbReference type="EMBL" id="CP001016">
    <property type="protein sequence ID" value="ACB95621.1"/>
    <property type="molecule type" value="Genomic_DNA"/>
</dbReference>
<protein>
    <submittedName>
        <fullName evidence="2">Uncharacterized protein</fullName>
    </submittedName>
</protein>
<dbReference type="eggNOG" id="ENOG5032WHE">
    <property type="taxonomic scope" value="Bacteria"/>
</dbReference>
<dbReference type="AlphaFoldDB" id="B2IF56"/>
<sequence>MAANGSMAVWCVHRAGSQNATAEVHFNYWRIAGDTDFSGRRGHPARDFAEIGIWLATPLLTEKVYIFIPEVLDDNTIEDCGPYFSEVSIAQGIFNEPLSCISAGPPGPPRVELQKGQAPYCRVHKFMKDSSGKIDLSQLSRTDYPGGTLLEITRCAIDEVCTTILAAAYFRLRIYVKDRRKGPFVRVIPPKDRFFQSGFDEVEYVDFRLNEARTLPPSIETRMRTDHAVSLAITKVAFLTAVPVLSDLTASNRESHKNRLLEHDLWDPYIPSGIPPGMMVYHWRKDEAQGVEDFSAFVKLQTRRSGRRTLYAYLAVAFVFGIVGNLVASEIQPHIEHVWIDYVWNRIWSMNLPVSPSKPTHSLPEPR</sequence>
<evidence type="ECO:0000313" key="3">
    <source>
        <dbReference type="Proteomes" id="UP000001695"/>
    </source>
</evidence>
<dbReference type="KEGG" id="bid:Bind_1998"/>